<proteinExistence type="inferred from homology"/>
<dbReference type="PROSITE" id="PS50175">
    <property type="entry name" value="ASP_PROT_RETROV"/>
    <property type="match status" value="1"/>
</dbReference>
<dbReference type="Pfam" id="PF09668">
    <property type="entry name" value="Asp_protease"/>
    <property type="match status" value="1"/>
</dbReference>
<organism evidence="7">
    <name type="scientific">Blastocystis hominis</name>
    <dbReference type="NCBI Taxonomy" id="12968"/>
    <lineage>
        <taxon>Eukaryota</taxon>
        <taxon>Sar</taxon>
        <taxon>Stramenopiles</taxon>
        <taxon>Bigyra</taxon>
        <taxon>Opalozoa</taxon>
        <taxon>Opalinata</taxon>
        <taxon>Blastocystidae</taxon>
        <taxon>Blastocystis</taxon>
    </lineage>
</organism>
<evidence type="ECO:0000256" key="2">
    <source>
        <dbReference type="ARBA" id="ARBA00022670"/>
    </source>
</evidence>
<dbReference type="Gene3D" id="3.10.20.90">
    <property type="entry name" value="Phosphatidylinositol 3-kinase Catalytic Subunit, Chain A, domain 1"/>
    <property type="match status" value="1"/>
</dbReference>
<dbReference type="AlphaFoldDB" id="D8M642"/>
<dbReference type="RefSeq" id="XP_012897799.1">
    <property type="nucleotide sequence ID" value="XM_013042345.1"/>
</dbReference>
<evidence type="ECO:0000313" key="7">
    <source>
        <dbReference type="EMBL" id="CBK23751.2"/>
    </source>
</evidence>
<accession>D8M642</accession>
<dbReference type="PANTHER" id="PTHR12917:SF1">
    <property type="entry name" value="AT13091P"/>
    <property type="match status" value="1"/>
</dbReference>
<name>D8M642_BLAHO</name>
<dbReference type="InterPro" id="IPR029071">
    <property type="entry name" value="Ubiquitin-like_domsf"/>
</dbReference>
<dbReference type="PROSITE" id="PS00141">
    <property type="entry name" value="ASP_PROTEASE"/>
    <property type="match status" value="1"/>
</dbReference>
<dbReference type="Gene3D" id="2.40.70.10">
    <property type="entry name" value="Acid Proteases"/>
    <property type="match status" value="1"/>
</dbReference>
<dbReference type="OMA" id="RRYTCDI"/>
<evidence type="ECO:0000313" key="8">
    <source>
        <dbReference type="Proteomes" id="UP000008312"/>
    </source>
</evidence>
<evidence type="ECO:0000256" key="4">
    <source>
        <dbReference type="ARBA" id="ARBA00022801"/>
    </source>
</evidence>
<feature type="domain" description="Ubiquitin-like" evidence="5">
    <location>
        <begin position="7"/>
        <end position="61"/>
    </location>
</feature>
<gene>
    <name evidence="7" type="ORF">GSBLH_T00003579001</name>
</gene>
<dbReference type="InParanoid" id="D8M642"/>
<dbReference type="Pfam" id="PF00240">
    <property type="entry name" value="ubiquitin"/>
    <property type="match status" value="1"/>
</dbReference>
<dbReference type="PROSITE" id="PS50053">
    <property type="entry name" value="UBIQUITIN_2"/>
    <property type="match status" value="1"/>
</dbReference>
<dbReference type="PANTHER" id="PTHR12917">
    <property type="entry name" value="ASPARTYL PROTEASE DDI-RELATED"/>
    <property type="match status" value="1"/>
</dbReference>
<dbReference type="CDD" id="cd17039">
    <property type="entry name" value="Ubl_ubiquitin_like"/>
    <property type="match status" value="1"/>
</dbReference>
<evidence type="ECO:0000259" key="6">
    <source>
        <dbReference type="PROSITE" id="PS50175"/>
    </source>
</evidence>
<evidence type="ECO:0000256" key="3">
    <source>
        <dbReference type="ARBA" id="ARBA00022750"/>
    </source>
</evidence>
<dbReference type="SUPFAM" id="SSF54236">
    <property type="entry name" value="Ubiquitin-like"/>
    <property type="match status" value="1"/>
</dbReference>
<dbReference type="FunCoup" id="D8M642">
    <property type="interactions" value="50"/>
</dbReference>
<dbReference type="EMBL" id="FN668661">
    <property type="protein sequence ID" value="CBK23751.2"/>
    <property type="molecule type" value="Genomic_DNA"/>
</dbReference>
<dbReference type="OrthoDB" id="1047367at2759"/>
<keyword evidence="2" id="KW-0645">Protease</keyword>
<reference evidence="7" key="1">
    <citation type="submission" date="2010-02" db="EMBL/GenBank/DDBJ databases">
        <title>Sequencing and annotation of the Blastocystis hominis genome.</title>
        <authorList>
            <person name="Wincker P."/>
        </authorList>
    </citation>
    <scope>NUCLEOTIDE SEQUENCE</scope>
    <source>
        <strain evidence="7">Singapore isolate B</strain>
    </source>
</reference>
<evidence type="ECO:0000256" key="1">
    <source>
        <dbReference type="ARBA" id="ARBA00009136"/>
    </source>
</evidence>
<comment type="similarity">
    <text evidence="1">Belongs to the DDI1 family.</text>
</comment>
<dbReference type="InterPro" id="IPR019103">
    <property type="entry name" value="Peptidase_aspartic_DDI1-type"/>
</dbReference>
<dbReference type="GO" id="GO:0004190">
    <property type="term" value="F:aspartic-type endopeptidase activity"/>
    <property type="evidence" value="ECO:0007669"/>
    <property type="project" value="UniProtKB-KW"/>
</dbReference>
<dbReference type="InterPro" id="IPR021109">
    <property type="entry name" value="Peptidase_aspartic_dom_sf"/>
</dbReference>
<evidence type="ECO:0000259" key="5">
    <source>
        <dbReference type="PROSITE" id="PS50053"/>
    </source>
</evidence>
<dbReference type="GO" id="GO:0006508">
    <property type="term" value="P:proteolysis"/>
    <property type="evidence" value="ECO:0007669"/>
    <property type="project" value="UniProtKB-KW"/>
</dbReference>
<sequence length="306" mass="34307">MGALHPLDITGCNTVKDIKVLISRRYSVPVSDQQLVFRDNELDDASLISDLSISNDDIIQLESISQSSLENVFSMLLSTPVDEIIKLYRENSTFRDELSSMFPDLSRVITAGDSKQVLRYLLLQFINLYFEQIEADNYEMEFDEMDEMAPEAQQHALDMIHRRNLALTQAIPLRKRGLHLYLPVTINNTRVNFVVDTGAQSTVITSKVAEAASLRRVINEAIQPMLLGVGVSTTDGALNAFDVCIEGEYFATSAMGRKIERGMRGSDAWRDGAKRVSAWIGLFEEVQSGDRYREGRIDAATGWKGD</sequence>
<keyword evidence="4" id="KW-0378">Hydrolase</keyword>
<keyword evidence="8" id="KW-1185">Reference proteome</keyword>
<keyword evidence="3" id="KW-0064">Aspartyl protease</keyword>
<protein>
    <recommendedName>
        <fullName evidence="9">Ubiquitin-like domain-containing protein</fullName>
    </recommendedName>
</protein>
<dbReference type="InterPro" id="IPR000626">
    <property type="entry name" value="Ubiquitin-like_dom"/>
</dbReference>
<dbReference type="GeneID" id="24920669"/>
<feature type="domain" description="Peptidase A2" evidence="6">
    <location>
        <begin position="191"/>
        <end position="230"/>
    </location>
</feature>
<dbReference type="InterPro" id="IPR001969">
    <property type="entry name" value="Aspartic_peptidase_AS"/>
</dbReference>
<dbReference type="Proteomes" id="UP000008312">
    <property type="component" value="Unassembled WGS sequence"/>
</dbReference>
<evidence type="ECO:0008006" key="9">
    <source>
        <dbReference type="Google" id="ProtNLM"/>
    </source>
</evidence>
<dbReference type="SUPFAM" id="SSF50630">
    <property type="entry name" value="Acid proteases"/>
    <property type="match status" value="1"/>
</dbReference>
<dbReference type="InterPro" id="IPR001995">
    <property type="entry name" value="Peptidase_A2_cat"/>
</dbReference>